<keyword evidence="4" id="KW-1185">Reference proteome</keyword>
<gene>
    <name evidence="3" type="ORF">FJT64_019981</name>
</gene>
<proteinExistence type="predicted"/>
<protein>
    <submittedName>
        <fullName evidence="3">Uncharacterized protein</fullName>
    </submittedName>
</protein>
<dbReference type="AlphaFoldDB" id="A0A6A4X1W3"/>
<evidence type="ECO:0000256" key="1">
    <source>
        <dbReference type="SAM" id="MobiDB-lite"/>
    </source>
</evidence>
<feature type="signal peptide" evidence="2">
    <location>
        <begin position="1"/>
        <end position="18"/>
    </location>
</feature>
<evidence type="ECO:0000313" key="3">
    <source>
        <dbReference type="EMBL" id="KAF0308858.1"/>
    </source>
</evidence>
<reference evidence="3 4" key="1">
    <citation type="submission" date="2019-07" db="EMBL/GenBank/DDBJ databases">
        <title>Draft genome assembly of a fouling barnacle, Amphibalanus amphitrite (Darwin, 1854): The first reference genome for Thecostraca.</title>
        <authorList>
            <person name="Kim W."/>
        </authorList>
    </citation>
    <scope>NUCLEOTIDE SEQUENCE [LARGE SCALE GENOMIC DNA]</scope>
    <source>
        <strain evidence="3">SNU_AA5</strain>
        <tissue evidence="3">Soma without cirri and trophi</tissue>
    </source>
</reference>
<accession>A0A6A4X1W3</accession>
<dbReference type="EMBL" id="VIIS01000458">
    <property type="protein sequence ID" value="KAF0308858.1"/>
    <property type="molecule type" value="Genomic_DNA"/>
</dbReference>
<evidence type="ECO:0000313" key="4">
    <source>
        <dbReference type="Proteomes" id="UP000440578"/>
    </source>
</evidence>
<keyword evidence="2" id="KW-0732">Signal</keyword>
<feature type="compositionally biased region" description="Polar residues" evidence="1">
    <location>
        <begin position="201"/>
        <end position="212"/>
    </location>
</feature>
<feature type="compositionally biased region" description="Basic and acidic residues" evidence="1">
    <location>
        <begin position="147"/>
        <end position="158"/>
    </location>
</feature>
<comment type="caution">
    <text evidence="3">The sequence shown here is derived from an EMBL/GenBank/DDBJ whole genome shotgun (WGS) entry which is preliminary data.</text>
</comment>
<sequence length="219" mass="24043">MSPVQVCFCALLVSAAAGQQHSSTGSRLASWARDLAESPELGPTVEKALSRALGRPAIATAAFVIAVITLFKVSILYNKIGLNPFETLFDIFGLGLIKHDLVSEYDGRYEPTEYVHHVPEYDYGYSQHGDSYGHHDLHGDVVGYARSHDQSVHHSGHESRHRAPTKTVSFSHDSKHGDSFNHDSKHGDSFSHDSKHGDSFSHGSQYVETTSKPGRVLFS</sequence>
<feature type="compositionally biased region" description="Basic and acidic residues" evidence="1">
    <location>
        <begin position="172"/>
        <end position="199"/>
    </location>
</feature>
<organism evidence="3 4">
    <name type="scientific">Amphibalanus amphitrite</name>
    <name type="common">Striped barnacle</name>
    <name type="synonym">Balanus amphitrite</name>
    <dbReference type="NCBI Taxonomy" id="1232801"/>
    <lineage>
        <taxon>Eukaryota</taxon>
        <taxon>Metazoa</taxon>
        <taxon>Ecdysozoa</taxon>
        <taxon>Arthropoda</taxon>
        <taxon>Crustacea</taxon>
        <taxon>Multicrustacea</taxon>
        <taxon>Cirripedia</taxon>
        <taxon>Thoracica</taxon>
        <taxon>Thoracicalcarea</taxon>
        <taxon>Balanomorpha</taxon>
        <taxon>Balanoidea</taxon>
        <taxon>Balanidae</taxon>
        <taxon>Amphibalaninae</taxon>
        <taxon>Amphibalanus</taxon>
    </lineage>
</organism>
<dbReference type="Proteomes" id="UP000440578">
    <property type="component" value="Unassembled WGS sequence"/>
</dbReference>
<feature type="region of interest" description="Disordered" evidence="1">
    <location>
        <begin position="147"/>
        <end position="219"/>
    </location>
</feature>
<name>A0A6A4X1W3_AMPAM</name>
<feature type="chain" id="PRO_5025440372" evidence="2">
    <location>
        <begin position="19"/>
        <end position="219"/>
    </location>
</feature>
<evidence type="ECO:0000256" key="2">
    <source>
        <dbReference type="SAM" id="SignalP"/>
    </source>
</evidence>